<dbReference type="Gene3D" id="4.10.240.10">
    <property type="entry name" value="Zn(2)-C6 fungal-type DNA-binding domain"/>
    <property type="match status" value="1"/>
</dbReference>
<protein>
    <recommendedName>
        <fullName evidence="8">Zn(2)-C6 fungal-type domain-containing protein</fullName>
    </recommendedName>
</protein>
<feature type="domain" description="Zn(2)-C6 fungal-type" evidence="8">
    <location>
        <begin position="53"/>
        <end position="83"/>
    </location>
</feature>
<keyword evidence="2" id="KW-0479">Metal-binding</keyword>
<dbReference type="PANTHER" id="PTHR47338">
    <property type="entry name" value="ZN(II)2CYS6 TRANSCRIPTION FACTOR (EUROFUNG)-RELATED"/>
    <property type="match status" value="1"/>
</dbReference>
<evidence type="ECO:0000256" key="1">
    <source>
        <dbReference type="ARBA" id="ARBA00004123"/>
    </source>
</evidence>
<keyword evidence="5" id="KW-0804">Transcription</keyword>
<dbReference type="PROSITE" id="PS00463">
    <property type="entry name" value="ZN2_CY6_FUNGAL_1"/>
    <property type="match status" value="1"/>
</dbReference>
<comment type="subcellular location">
    <subcellularLocation>
        <location evidence="1">Nucleus</location>
    </subcellularLocation>
</comment>
<dbReference type="Proteomes" id="UP001161757">
    <property type="component" value="Unassembled WGS sequence"/>
</dbReference>
<keyword evidence="4" id="KW-0238">DNA-binding</keyword>
<dbReference type="CDD" id="cd00067">
    <property type="entry name" value="GAL4"/>
    <property type="match status" value="1"/>
</dbReference>
<gene>
    <name evidence="9" type="ORF">HRR80_000796</name>
</gene>
<dbReference type="CDD" id="cd12148">
    <property type="entry name" value="fungal_TF_MHR"/>
    <property type="match status" value="1"/>
</dbReference>
<evidence type="ECO:0000313" key="9">
    <source>
        <dbReference type="EMBL" id="KAJ8996052.1"/>
    </source>
</evidence>
<dbReference type="GO" id="GO:0003677">
    <property type="term" value="F:DNA binding"/>
    <property type="evidence" value="ECO:0007669"/>
    <property type="project" value="UniProtKB-KW"/>
</dbReference>
<reference evidence="9" key="1">
    <citation type="submission" date="2023-01" db="EMBL/GenBank/DDBJ databases">
        <title>Exophiala dermititidis isolated from Cystic Fibrosis Patient.</title>
        <authorList>
            <person name="Kurbessoian T."/>
            <person name="Crocker A."/>
            <person name="Murante D."/>
            <person name="Hogan D.A."/>
            <person name="Stajich J.E."/>
        </authorList>
    </citation>
    <scope>NUCLEOTIDE SEQUENCE</scope>
    <source>
        <strain evidence="9">Ex8</strain>
    </source>
</reference>
<dbReference type="SUPFAM" id="SSF57701">
    <property type="entry name" value="Zn2/Cys6 DNA-binding domain"/>
    <property type="match status" value="1"/>
</dbReference>
<dbReference type="AlphaFoldDB" id="A0AAN6F2I6"/>
<dbReference type="Pfam" id="PF00172">
    <property type="entry name" value="Zn_clus"/>
    <property type="match status" value="1"/>
</dbReference>
<dbReference type="InterPro" id="IPR007219">
    <property type="entry name" value="XnlR_reg_dom"/>
</dbReference>
<feature type="compositionally biased region" description="Polar residues" evidence="7">
    <location>
        <begin position="1"/>
        <end position="14"/>
    </location>
</feature>
<evidence type="ECO:0000256" key="5">
    <source>
        <dbReference type="ARBA" id="ARBA00023163"/>
    </source>
</evidence>
<feature type="compositionally biased region" description="Polar residues" evidence="7">
    <location>
        <begin position="21"/>
        <end position="42"/>
    </location>
</feature>
<sequence>MTTTFNPVQTSPTEASEDRNSSVSGSDAENDTPNNGPDSGNASKKRKRSLKISCELCKARKVKCDRVEPACGWCARNNRVCVYKERQKPGLRVGYGRELEEKINRLEALLQVMGRRLEEHIVEHGDYSRHRPGSVRMSTSQPPQFPTYAQNDPRPSTASIMSQDTPGSDPRWGTANAYERMQYSRPQDAMSIRSVVDTTNHDVMSQSDRATSTAWYPASTPAPSLMPDSELPPYDLLYTLVDLFFKHVNPWSPILDRKATFDALFGSQSMEEPDRILLHAIVATALRFSKDPRLTPESRSQFHEISRQKIMLYALDHPSVRALQALVILAVDVLGTSNGQQGWNLLALTARNIVELGLDVERGAYLESSACPSSTLLQAAQPKNWIENEERRRLCWMTFVLDRYATVATADAFMLDEREMDRCLPCRYDLLSRNEPVETRWYRRGSPSEMIVNRPENLGSFSYHCEVLGILSRIHRFLHQPLDITRLPDIQRWRETYRELDGELNSWLHNLPGEYGKISQLCHSDPGSRISNWIMLHAAFVTSVIRLHSSAAYPTIKSPVFTPSYHAIQRCLGAVESLREIAQDVLNTGMLALLGHPFAFSLWVSARLLLVHAATMECDVDPKIGFFISTLEQMGQHWQVARDYARILNDVVHEGKAGSGRTFTAMRRCAYDLNLLTSQRPRSVLDPPATHNVSQSELEYLEVFDFFNYPRVDAIAGLGFDPSTNPSIAMGPVVGLPHQNGNGNGNGNGTGPGTGTPTPTQTPSQTTASGQSHPQPHGPAQPSSQTPSYRATPAFVVANPESDWLIFKPPYE</sequence>
<dbReference type="GO" id="GO:0008270">
    <property type="term" value="F:zinc ion binding"/>
    <property type="evidence" value="ECO:0007669"/>
    <property type="project" value="InterPro"/>
</dbReference>
<dbReference type="SMART" id="SM00906">
    <property type="entry name" value="Fungal_trans"/>
    <property type="match status" value="1"/>
</dbReference>
<evidence type="ECO:0000256" key="6">
    <source>
        <dbReference type="ARBA" id="ARBA00023242"/>
    </source>
</evidence>
<dbReference type="PANTHER" id="PTHR47338:SF28">
    <property type="entry name" value="C6 TRANSCRIPTION FACTOR"/>
    <property type="match status" value="1"/>
</dbReference>
<feature type="compositionally biased region" description="Polar residues" evidence="7">
    <location>
        <begin position="136"/>
        <end position="166"/>
    </location>
</feature>
<name>A0AAN6F2I6_EXODE</name>
<keyword evidence="3" id="KW-0805">Transcription regulation</keyword>
<comment type="caution">
    <text evidence="9">The sequence shown here is derived from an EMBL/GenBank/DDBJ whole genome shotgun (WGS) entry which is preliminary data.</text>
</comment>
<feature type="region of interest" description="Disordered" evidence="7">
    <location>
        <begin position="729"/>
        <end position="795"/>
    </location>
</feature>
<dbReference type="PROSITE" id="PS50048">
    <property type="entry name" value="ZN2_CY6_FUNGAL_2"/>
    <property type="match status" value="1"/>
</dbReference>
<evidence type="ECO:0000256" key="2">
    <source>
        <dbReference type="ARBA" id="ARBA00022723"/>
    </source>
</evidence>
<dbReference type="GO" id="GO:0005634">
    <property type="term" value="C:nucleus"/>
    <property type="evidence" value="ECO:0007669"/>
    <property type="project" value="UniProtKB-SubCell"/>
</dbReference>
<feature type="compositionally biased region" description="Gly residues" evidence="7">
    <location>
        <begin position="742"/>
        <end position="754"/>
    </location>
</feature>
<evidence type="ECO:0000256" key="7">
    <source>
        <dbReference type="SAM" id="MobiDB-lite"/>
    </source>
</evidence>
<feature type="region of interest" description="Disordered" evidence="7">
    <location>
        <begin position="127"/>
        <end position="170"/>
    </location>
</feature>
<evidence type="ECO:0000313" key="10">
    <source>
        <dbReference type="Proteomes" id="UP001161757"/>
    </source>
</evidence>
<organism evidence="9 10">
    <name type="scientific">Exophiala dermatitidis</name>
    <name type="common">Black yeast-like fungus</name>
    <name type="synonym">Wangiella dermatitidis</name>
    <dbReference type="NCBI Taxonomy" id="5970"/>
    <lineage>
        <taxon>Eukaryota</taxon>
        <taxon>Fungi</taxon>
        <taxon>Dikarya</taxon>
        <taxon>Ascomycota</taxon>
        <taxon>Pezizomycotina</taxon>
        <taxon>Eurotiomycetes</taxon>
        <taxon>Chaetothyriomycetidae</taxon>
        <taxon>Chaetothyriales</taxon>
        <taxon>Herpotrichiellaceae</taxon>
        <taxon>Exophiala</taxon>
    </lineage>
</organism>
<dbReference type="SMART" id="SM00066">
    <property type="entry name" value="GAL4"/>
    <property type="match status" value="1"/>
</dbReference>
<evidence type="ECO:0000256" key="3">
    <source>
        <dbReference type="ARBA" id="ARBA00023015"/>
    </source>
</evidence>
<evidence type="ECO:0000256" key="4">
    <source>
        <dbReference type="ARBA" id="ARBA00023125"/>
    </source>
</evidence>
<dbReference type="EMBL" id="JAJGCB010000001">
    <property type="protein sequence ID" value="KAJ8996052.1"/>
    <property type="molecule type" value="Genomic_DNA"/>
</dbReference>
<evidence type="ECO:0000259" key="8">
    <source>
        <dbReference type="PROSITE" id="PS50048"/>
    </source>
</evidence>
<feature type="region of interest" description="Disordered" evidence="7">
    <location>
        <begin position="1"/>
        <end position="45"/>
    </location>
</feature>
<dbReference type="InterPro" id="IPR001138">
    <property type="entry name" value="Zn2Cys6_DnaBD"/>
</dbReference>
<accession>A0AAN6F2I6</accession>
<proteinExistence type="predicted"/>
<feature type="compositionally biased region" description="Low complexity" evidence="7">
    <location>
        <begin position="755"/>
        <end position="772"/>
    </location>
</feature>
<dbReference type="InterPro" id="IPR050815">
    <property type="entry name" value="TF_fung"/>
</dbReference>
<keyword evidence="6" id="KW-0539">Nucleus</keyword>
<dbReference type="GO" id="GO:0000981">
    <property type="term" value="F:DNA-binding transcription factor activity, RNA polymerase II-specific"/>
    <property type="evidence" value="ECO:0007669"/>
    <property type="project" value="InterPro"/>
</dbReference>
<dbReference type="Pfam" id="PF04082">
    <property type="entry name" value="Fungal_trans"/>
    <property type="match status" value="1"/>
</dbReference>
<dbReference type="GO" id="GO:0006351">
    <property type="term" value="P:DNA-templated transcription"/>
    <property type="evidence" value="ECO:0007669"/>
    <property type="project" value="InterPro"/>
</dbReference>
<dbReference type="InterPro" id="IPR036864">
    <property type="entry name" value="Zn2-C6_fun-type_DNA-bd_sf"/>
</dbReference>